<evidence type="ECO:0000259" key="1">
    <source>
        <dbReference type="Pfam" id="PF01890"/>
    </source>
</evidence>
<dbReference type="InterPro" id="IPR036518">
    <property type="entry name" value="CobE/GbiG_C_sf"/>
</dbReference>
<accession>H6QAB9</accession>
<feature type="domain" description="Cobalamin synthesis G N-terminal" evidence="2">
    <location>
        <begin position="44"/>
        <end position="120"/>
    </location>
</feature>
<gene>
    <name evidence="3" type="ordered locus">Pogu_1293</name>
</gene>
<dbReference type="PANTHER" id="PTHR37477">
    <property type="entry name" value="COBALT-PRECORRIN-5A HYDROLASE"/>
    <property type="match status" value="1"/>
</dbReference>
<reference evidence="3 4" key="1">
    <citation type="journal article" date="2012" name="Stand. Genomic Sci.">
        <title>Complete genome sequence of Pyrobaculum oguniense.</title>
        <authorList>
            <person name="Bernick D.L."/>
            <person name="Karplus K."/>
            <person name="Lui L.M."/>
            <person name="Coker J.K."/>
            <person name="Murphy J.N."/>
            <person name="Chan P.P."/>
            <person name="Cozen A.E."/>
            <person name="Lowe T.M."/>
        </authorList>
    </citation>
    <scope>NUCLEOTIDE SEQUENCE [LARGE SCALE GENOMIC DNA]</scope>
    <source>
        <strain evidence="3 4">TE7</strain>
    </source>
</reference>
<keyword evidence="4" id="KW-1185">Reference proteome</keyword>
<dbReference type="KEGG" id="pog:Pogu_1293"/>
<dbReference type="InterPro" id="IPR002750">
    <property type="entry name" value="CobE/GbiG_C"/>
</dbReference>
<dbReference type="SUPFAM" id="SSF159672">
    <property type="entry name" value="CbiG N-terminal domain-like"/>
    <property type="match status" value="1"/>
</dbReference>
<sequence length="311" mass="33519">MLRLWLGVAVVYSSDAGKPGAEAVANALRRMRLPAAVFHYKDLDAAWGCYDAYVFVMAMGGVVRTLCKRLRDKAKDPPVVVVSHDLKYIVPLLGMHRGANELSQRLAEALGGVAVVTTVAEQRGFAPLEEVERLLLCSLQQEDKLEIYRRLIKGEEVCIDAEVSERLPGYRVGSGCPVAIKLGCEGRFCCKRWKIYAGFGATSRATAMEIAEAIKMALKEVGASGVETVASVKEIVDEVARILGVRGVLLRPSDLPKARCLSPPSPLAVERLGVGNVAEASALAAAGAGGWLIYRKRGFERRVTVALAANI</sequence>
<dbReference type="Proteomes" id="UP000009062">
    <property type="component" value="Chromosome"/>
</dbReference>
<evidence type="ECO:0000313" key="3">
    <source>
        <dbReference type="EMBL" id="AFA39320.1"/>
    </source>
</evidence>
<dbReference type="Gene3D" id="3.30.420.180">
    <property type="entry name" value="CobE/GbiG C-terminal domain"/>
    <property type="match status" value="1"/>
</dbReference>
<dbReference type="EMBL" id="CP003316">
    <property type="protein sequence ID" value="AFA39320.1"/>
    <property type="molecule type" value="Genomic_DNA"/>
</dbReference>
<dbReference type="InterPro" id="IPR038029">
    <property type="entry name" value="GbiG_N_sf"/>
</dbReference>
<dbReference type="SUPFAM" id="SSF159664">
    <property type="entry name" value="CobE/GbiG C-terminal domain-like"/>
    <property type="match status" value="1"/>
</dbReference>
<dbReference type="InterPro" id="IPR021744">
    <property type="entry name" value="CbiG_N"/>
</dbReference>
<protein>
    <submittedName>
        <fullName evidence="3">Cobalamin biosynthesis protein CbiG</fullName>
    </submittedName>
</protein>
<feature type="domain" description="CobE/GbiG C-terminal" evidence="1">
    <location>
        <begin position="195"/>
        <end position="308"/>
    </location>
</feature>
<dbReference type="STRING" id="698757.Pogu_1293"/>
<evidence type="ECO:0000259" key="2">
    <source>
        <dbReference type="Pfam" id="PF11760"/>
    </source>
</evidence>
<dbReference type="eggNOG" id="arCOG00651">
    <property type="taxonomic scope" value="Archaea"/>
</dbReference>
<proteinExistence type="predicted"/>
<dbReference type="GO" id="GO:0009236">
    <property type="term" value="P:cobalamin biosynthetic process"/>
    <property type="evidence" value="ECO:0007669"/>
    <property type="project" value="InterPro"/>
</dbReference>
<evidence type="ECO:0000313" key="4">
    <source>
        <dbReference type="Proteomes" id="UP000009062"/>
    </source>
</evidence>
<dbReference type="Gene3D" id="3.40.50.11220">
    <property type="match status" value="1"/>
</dbReference>
<name>H6QAB9_PYROT</name>
<dbReference type="HOGENOM" id="CLU_028397_0_2_2"/>
<dbReference type="Pfam" id="PF11760">
    <property type="entry name" value="CbiG_N"/>
    <property type="match status" value="1"/>
</dbReference>
<dbReference type="Pfam" id="PF01890">
    <property type="entry name" value="CbiG_C"/>
    <property type="match status" value="1"/>
</dbReference>
<organism evidence="3 4">
    <name type="scientific">Pyrobaculum oguniense (strain DSM 13380 / JCM 10595 / TE7)</name>
    <dbReference type="NCBI Taxonomy" id="698757"/>
    <lineage>
        <taxon>Archaea</taxon>
        <taxon>Thermoproteota</taxon>
        <taxon>Thermoprotei</taxon>
        <taxon>Thermoproteales</taxon>
        <taxon>Thermoproteaceae</taxon>
        <taxon>Pyrobaculum</taxon>
    </lineage>
</organism>
<dbReference type="InterPro" id="IPR052553">
    <property type="entry name" value="CbiG_hydrolase"/>
</dbReference>
<dbReference type="PANTHER" id="PTHR37477:SF1">
    <property type="entry name" value="COBALT-PRECORRIN-5A HYDROLASE"/>
    <property type="match status" value="1"/>
</dbReference>
<dbReference type="AlphaFoldDB" id="H6QAB9"/>